<dbReference type="GO" id="GO:0003700">
    <property type="term" value="F:DNA-binding transcription factor activity"/>
    <property type="evidence" value="ECO:0007669"/>
    <property type="project" value="TreeGrafter"/>
</dbReference>
<organism evidence="5 6">
    <name type="scientific">Pullulanibacillus pueri</name>
    <dbReference type="NCBI Taxonomy" id="1437324"/>
    <lineage>
        <taxon>Bacteria</taxon>
        <taxon>Bacillati</taxon>
        <taxon>Bacillota</taxon>
        <taxon>Bacilli</taxon>
        <taxon>Bacillales</taxon>
        <taxon>Sporolactobacillaceae</taxon>
        <taxon>Pullulanibacillus</taxon>
    </lineage>
</organism>
<dbReference type="RefSeq" id="WP_188496877.1">
    <property type="nucleotide sequence ID" value="NZ_BMFV01000009.1"/>
</dbReference>
<sequence length="345" mass="38499">MAITIKDVAKQAGVAPSTVSRVISDSPRISMKTKRKVRKVMEELGFHINHNARNLVQQKTRNIGIVMKNSSSESLHDPFFPEVLRGISAWCNKEDFSISLTTGETEETIFKDVVKMVQGKQVDGIIVLYSKKDDKVVPYLSKSGIPFVVIGRPFDTGYEMMYVDNDNVLAAKSATEYLIKLGHKNIGYIGGELDFEVAKFRLQGFKEAMLLHHLSISESKIKNPEMSRMDEAVKELMDSDSPPTALLVIDDLSALSVLSVLKERNIKVPEEVSIVSFNNTIISKITSPALTSVDTQIFQLGFESARCLIEEINEPSQIKKSVIIPTIFVERESTKPIYIEKGAED</sequence>
<evidence type="ECO:0000259" key="4">
    <source>
        <dbReference type="PROSITE" id="PS50932"/>
    </source>
</evidence>
<dbReference type="AlphaFoldDB" id="A0A8J2ZVN4"/>
<dbReference type="GO" id="GO:0000976">
    <property type="term" value="F:transcription cis-regulatory region binding"/>
    <property type="evidence" value="ECO:0007669"/>
    <property type="project" value="TreeGrafter"/>
</dbReference>
<dbReference type="PANTHER" id="PTHR30146:SF109">
    <property type="entry name" value="HTH-TYPE TRANSCRIPTIONAL REGULATOR GALS"/>
    <property type="match status" value="1"/>
</dbReference>
<keyword evidence="3" id="KW-0804">Transcription</keyword>
<comment type="caution">
    <text evidence="5">The sequence shown here is derived from an EMBL/GenBank/DDBJ whole genome shotgun (WGS) entry which is preliminary data.</text>
</comment>
<proteinExistence type="predicted"/>
<dbReference type="InterPro" id="IPR010982">
    <property type="entry name" value="Lambda_DNA-bd_dom_sf"/>
</dbReference>
<dbReference type="PRINTS" id="PR00036">
    <property type="entry name" value="HTHLACI"/>
</dbReference>
<dbReference type="Gene3D" id="3.40.50.2300">
    <property type="match status" value="2"/>
</dbReference>
<keyword evidence="2" id="KW-0238">DNA-binding</keyword>
<dbReference type="Proteomes" id="UP000656813">
    <property type="component" value="Unassembled WGS sequence"/>
</dbReference>
<dbReference type="EMBL" id="BMFV01000009">
    <property type="protein sequence ID" value="GGH80097.1"/>
    <property type="molecule type" value="Genomic_DNA"/>
</dbReference>
<dbReference type="SUPFAM" id="SSF47413">
    <property type="entry name" value="lambda repressor-like DNA-binding domains"/>
    <property type="match status" value="1"/>
</dbReference>
<dbReference type="InterPro" id="IPR046335">
    <property type="entry name" value="LacI/GalR-like_sensor"/>
</dbReference>
<dbReference type="Pfam" id="PF13377">
    <property type="entry name" value="Peripla_BP_3"/>
    <property type="match status" value="1"/>
</dbReference>
<dbReference type="Gene3D" id="1.10.260.40">
    <property type="entry name" value="lambda repressor-like DNA-binding domains"/>
    <property type="match status" value="1"/>
</dbReference>
<gene>
    <name evidence="5" type="ORF">GCM10007096_16000</name>
</gene>
<name>A0A8J2ZVN4_9BACL</name>
<feature type="domain" description="HTH lacI-type" evidence="4">
    <location>
        <begin position="3"/>
        <end position="57"/>
    </location>
</feature>
<evidence type="ECO:0000256" key="1">
    <source>
        <dbReference type="ARBA" id="ARBA00023015"/>
    </source>
</evidence>
<dbReference type="InterPro" id="IPR028082">
    <property type="entry name" value="Peripla_BP_I"/>
</dbReference>
<dbReference type="CDD" id="cd06294">
    <property type="entry name" value="PBP1_MalR-like"/>
    <property type="match status" value="1"/>
</dbReference>
<dbReference type="Pfam" id="PF00356">
    <property type="entry name" value="LacI"/>
    <property type="match status" value="1"/>
</dbReference>
<dbReference type="PROSITE" id="PS50932">
    <property type="entry name" value="HTH_LACI_2"/>
    <property type="match status" value="1"/>
</dbReference>
<accession>A0A8J2ZVN4</accession>
<evidence type="ECO:0000256" key="2">
    <source>
        <dbReference type="ARBA" id="ARBA00023125"/>
    </source>
</evidence>
<dbReference type="PANTHER" id="PTHR30146">
    <property type="entry name" value="LACI-RELATED TRANSCRIPTIONAL REPRESSOR"/>
    <property type="match status" value="1"/>
</dbReference>
<dbReference type="InterPro" id="IPR000843">
    <property type="entry name" value="HTH_LacI"/>
</dbReference>
<dbReference type="CDD" id="cd01392">
    <property type="entry name" value="HTH_LacI"/>
    <property type="match status" value="1"/>
</dbReference>
<dbReference type="SMART" id="SM00354">
    <property type="entry name" value="HTH_LACI"/>
    <property type="match status" value="1"/>
</dbReference>
<evidence type="ECO:0000313" key="5">
    <source>
        <dbReference type="EMBL" id="GGH80097.1"/>
    </source>
</evidence>
<reference evidence="5" key="1">
    <citation type="journal article" date="2014" name="Int. J. Syst. Evol. Microbiol.">
        <title>Complete genome sequence of Corynebacterium casei LMG S-19264T (=DSM 44701T), isolated from a smear-ripened cheese.</title>
        <authorList>
            <consortium name="US DOE Joint Genome Institute (JGI-PGF)"/>
            <person name="Walter F."/>
            <person name="Albersmeier A."/>
            <person name="Kalinowski J."/>
            <person name="Ruckert C."/>
        </authorList>
    </citation>
    <scope>NUCLEOTIDE SEQUENCE</scope>
    <source>
        <strain evidence="5">CGMCC 1.12777</strain>
    </source>
</reference>
<evidence type="ECO:0000256" key="3">
    <source>
        <dbReference type="ARBA" id="ARBA00023163"/>
    </source>
</evidence>
<reference evidence="5" key="2">
    <citation type="submission" date="2020-09" db="EMBL/GenBank/DDBJ databases">
        <authorList>
            <person name="Sun Q."/>
            <person name="Zhou Y."/>
        </authorList>
    </citation>
    <scope>NUCLEOTIDE SEQUENCE</scope>
    <source>
        <strain evidence="5">CGMCC 1.12777</strain>
    </source>
</reference>
<keyword evidence="6" id="KW-1185">Reference proteome</keyword>
<protein>
    <submittedName>
        <fullName evidence="5">LacI family transcriptional regulator</fullName>
    </submittedName>
</protein>
<keyword evidence="1" id="KW-0805">Transcription regulation</keyword>
<dbReference type="SUPFAM" id="SSF53822">
    <property type="entry name" value="Periplasmic binding protein-like I"/>
    <property type="match status" value="1"/>
</dbReference>
<evidence type="ECO:0000313" key="6">
    <source>
        <dbReference type="Proteomes" id="UP000656813"/>
    </source>
</evidence>